<feature type="binding site" evidence="4">
    <location>
        <position position="222"/>
    </location>
    <ligand>
        <name>ADP</name>
        <dbReference type="ChEBI" id="CHEBI:456216"/>
    </ligand>
</feature>
<feature type="binding site" evidence="4">
    <location>
        <position position="127"/>
    </location>
    <ligand>
        <name>ADP</name>
        <dbReference type="ChEBI" id="CHEBI:456216"/>
    </ligand>
</feature>
<dbReference type="PANTHER" id="PTHR11130:SF0">
    <property type="entry name" value="GLUTATHIONE SYNTHETASE"/>
    <property type="match status" value="1"/>
</dbReference>
<accession>A0A183CD52</accession>
<reference evidence="3" key="2">
    <citation type="submission" date="2016-06" db="UniProtKB">
        <authorList>
            <consortium name="WormBaseParasite"/>
        </authorList>
    </citation>
    <scope>IDENTIFICATION</scope>
</reference>
<evidence type="ECO:0007829" key="5">
    <source>
        <dbReference type="PDB" id="5OEV"/>
    </source>
</evidence>
<feature type="signal peptide" evidence="1">
    <location>
        <begin position="1"/>
        <end position="24"/>
    </location>
</feature>
<dbReference type="InterPro" id="IPR014709">
    <property type="entry name" value="Glutathione_synthase_C_euk"/>
</dbReference>
<feature type="binding site" evidence="4">
    <location>
        <position position="189"/>
    </location>
    <ligand>
        <name>ADP</name>
        <dbReference type="ChEBI" id="CHEBI:456216"/>
    </ligand>
</feature>
<keyword evidence="4" id="KW-0479">Metal-binding</keyword>
<name>A0A183CD52_GLOPA</name>
<dbReference type="SUPFAM" id="SSF56059">
    <property type="entry name" value="Glutathione synthetase ATP-binding domain-like"/>
    <property type="match status" value="1"/>
</dbReference>
<dbReference type="PDBsum" id="5OEV"/>
<feature type="binding site" evidence="4">
    <location>
        <position position="150"/>
    </location>
    <ligand>
        <name>Mg(2+)</name>
        <dbReference type="ChEBI" id="CHEBI:18420"/>
        <label>2</label>
    </ligand>
</feature>
<reference evidence="2" key="1">
    <citation type="submission" date="2014-05" db="EMBL/GenBank/DDBJ databases">
        <title>The genome and life-stage specific transcriptomes of Globodera pallida elucidate key aspects of plant parasitism by a cyst nematode.</title>
        <authorList>
            <person name="Cotton J.A."/>
            <person name="Lilley C.J."/>
            <person name="Jones L.M."/>
            <person name="Kikuchi T."/>
            <person name="Reid A.J."/>
            <person name="Thorpe P."/>
            <person name="Tsai I.J."/>
            <person name="Beasley H."/>
            <person name="Blok V."/>
            <person name="Cock P.J.A."/>
            <person name="Van den Akker S.E."/>
            <person name="Holroyd N."/>
            <person name="Hunt M."/>
            <person name="Mantelin S."/>
            <person name="Naghra H."/>
            <person name="Pain A."/>
            <person name="Palomares-Rius J.E."/>
            <person name="Zarowiecki M."/>
            <person name="Berriman M."/>
            <person name="Jones J.T."/>
            <person name="Urwin P.E."/>
        </authorList>
    </citation>
    <scope>NUCLEOTIDE SEQUENCE [LARGE SCALE GENOMIC DNA]</scope>
    <source>
        <strain evidence="2">Lindley</strain>
    </source>
</reference>
<feature type="binding site" evidence="4">
    <location>
        <position position="278"/>
    </location>
    <ligand>
        <name>ADP</name>
        <dbReference type="ChEBI" id="CHEBI:456216"/>
    </ligand>
</feature>
<dbReference type="Gene3D" id="3.30.1490.50">
    <property type="match status" value="1"/>
</dbReference>
<evidence type="ECO:0007829" key="4">
    <source>
        <dbReference type="PDB" id="5OEU"/>
    </source>
</evidence>
<feature type="binding site" evidence="4">
    <location>
        <position position="125"/>
    </location>
    <ligand>
        <name>Mg(2+)</name>
        <dbReference type="ChEBI" id="CHEBI:18420"/>
        <label>1</label>
    </ligand>
</feature>
<dbReference type="PANTHER" id="PTHR11130">
    <property type="entry name" value="GLUTATHIONE SYNTHETASE"/>
    <property type="match status" value="1"/>
</dbReference>
<feature type="binding site" evidence="4">
    <location>
        <position position="225"/>
    </location>
    <ligand>
        <name>ADP</name>
        <dbReference type="ChEBI" id="CHEBI:456216"/>
    </ligand>
</feature>
<reference evidence="4 5" key="3">
    <citation type="journal article" date="2018" name="PLoS Genet.">
        <title>Effector gene birth in plant parasitic nematodes: Neofunctionalization of a housekeeping glutathione synthetase gene.</title>
        <authorList>
            <person name="Lilley C.J."/>
            <person name="Maqbool A."/>
            <person name="Wu D."/>
            <person name="Yusup H.B."/>
            <person name="Jones L.M."/>
            <person name="Birch P.R.J."/>
            <person name="Banfield M.J."/>
            <person name="Urwin P.E."/>
            <person name="Eves-van den Akker S."/>
        </authorList>
    </citation>
    <scope>X-RAY CRYSTALLOGRAPHY (2.18 ANGSTROMS) IN COMPLEX WITH ADP AND MG(2+)</scope>
</reference>
<dbReference type="PDB" id="5OEV">
    <property type="method" value="X-ray"/>
    <property type="resolution" value="2.18 A"/>
    <property type="chains" value="A/B/C/D=1-300"/>
</dbReference>
<dbReference type="GO" id="GO:0046872">
    <property type="term" value="F:metal ion binding"/>
    <property type="evidence" value="ECO:0007669"/>
    <property type="project" value="UniProtKB-KW"/>
</dbReference>
<dbReference type="SMR" id="A0A183CD52"/>
<protein>
    <submittedName>
        <fullName evidence="3">Glutathione synthetase</fullName>
    </submittedName>
</protein>
<keyword evidence="4 5" id="KW-0002">3D-structure</keyword>
<feature type="binding site" evidence="4">
    <location>
        <position position="249"/>
    </location>
    <ligand>
        <name>ADP</name>
        <dbReference type="ChEBI" id="CHEBI:456216"/>
    </ligand>
</feature>
<dbReference type="Gene3D" id="3.30.1490.80">
    <property type="match status" value="1"/>
</dbReference>
<dbReference type="AlphaFoldDB" id="A0A183CD52"/>
<dbReference type="GO" id="GO:0004363">
    <property type="term" value="F:glutathione synthase activity"/>
    <property type="evidence" value="ECO:0007669"/>
    <property type="project" value="InterPro"/>
</dbReference>
<feature type="binding site" evidence="4">
    <location>
        <position position="223"/>
    </location>
    <ligand>
        <name>ADP</name>
        <dbReference type="ChEBI" id="CHEBI:456216"/>
    </ligand>
</feature>
<evidence type="ECO:0000256" key="1">
    <source>
        <dbReference type="SAM" id="SignalP"/>
    </source>
</evidence>
<evidence type="ECO:0000313" key="3">
    <source>
        <dbReference type="WBParaSite" id="GPLIN_001080600"/>
    </source>
</evidence>
<dbReference type="WBParaSite" id="GPLIN_001080600">
    <property type="protein sequence ID" value="GPLIN_001080600"/>
    <property type="gene ID" value="GPLIN_001080600"/>
</dbReference>
<dbReference type="Proteomes" id="UP000050741">
    <property type="component" value="Unassembled WGS sequence"/>
</dbReference>
<dbReference type="GO" id="GO:0005524">
    <property type="term" value="F:ATP binding"/>
    <property type="evidence" value="ECO:0007669"/>
    <property type="project" value="InterPro"/>
</dbReference>
<keyword evidence="2" id="KW-1185">Reference proteome</keyword>
<evidence type="ECO:0000313" key="2">
    <source>
        <dbReference type="Proteomes" id="UP000050741"/>
    </source>
</evidence>
<dbReference type="GO" id="GO:0005829">
    <property type="term" value="C:cytosol"/>
    <property type="evidence" value="ECO:0007669"/>
    <property type="project" value="TreeGrafter"/>
</dbReference>
<feature type="chain" id="PRO_5008147426" evidence="1">
    <location>
        <begin position="25"/>
        <end position="300"/>
    </location>
</feature>
<proteinExistence type="evidence at protein level"/>
<dbReference type="Pfam" id="PF03917">
    <property type="entry name" value="GSH_synth_ATP"/>
    <property type="match status" value="2"/>
</dbReference>
<dbReference type="GO" id="GO:0043295">
    <property type="term" value="F:glutathione binding"/>
    <property type="evidence" value="ECO:0007669"/>
    <property type="project" value="TreeGrafter"/>
</dbReference>
<keyword evidence="1" id="KW-0732">Signal</keyword>
<keyword evidence="4" id="KW-0547">Nucleotide-binding</keyword>
<dbReference type="PDB" id="5OEU">
    <property type="method" value="X-ray"/>
    <property type="resolution" value="2.57 A"/>
    <property type="chains" value="A/C=1-300"/>
</dbReference>
<dbReference type="InterPro" id="IPR005615">
    <property type="entry name" value="Glutathione_synthase"/>
</dbReference>
<organism evidence="2 3">
    <name type="scientific">Globodera pallida</name>
    <name type="common">Potato cyst nematode worm</name>
    <name type="synonym">Heterodera pallida</name>
    <dbReference type="NCBI Taxonomy" id="36090"/>
    <lineage>
        <taxon>Eukaryota</taxon>
        <taxon>Metazoa</taxon>
        <taxon>Ecdysozoa</taxon>
        <taxon>Nematoda</taxon>
        <taxon>Chromadorea</taxon>
        <taxon>Rhabditida</taxon>
        <taxon>Tylenchina</taxon>
        <taxon>Tylenchomorpha</taxon>
        <taxon>Tylenchoidea</taxon>
        <taxon>Heteroderidae</taxon>
        <taxon>Heteroderinae</taxon>
        <taxon>Globodera</taxon>
    </lineage>
</organism>
<dbReference type="Gene3D" id="3.30.470.20">
    <property type="entry name" value="ATP-grasp fold, B domain"/>
    <property type="match status" value="1"/>
</dbReference>
<dbReference type="InterPro" id="IPR014049">
    <property type="entry name" value="Glutathione_synthase_N_euk"/>
</dbReference>
<sequence>MNCDNAKFIFFFFIIFLCANFAVCNELEDYVEKSVNSETKLHKLADFAIDWAHNNGLILRTKQFLNKSDVAEFAPVSLLPSPFPRHAFEKAVAVHEANAREMEARRTIELSNAIKAPSLAIAISSSKKIQQLLTTPGTLERFFPSATEADKVAAIRETFTGLWGLEKSDDQTERRIKDAIENPANYVLKSNGECGGNNFYDEALAEKLRTMPQAERASHILMQKLIPMATKNYFLRPFHEPKLNVVVGELGVNGTLLGNLHDQSVQHNVQSGHLLRTKLREANEGGISVGTGVGDSPYLF</sequence>
<dbReference type="PDBsum" id="5OEU"/>